<dbReference type="InterPro" id="IPR008972">
    <property type="entry name" value="Cupredoxin"/>
</dbReference>
<feature type="chain" id="PRO_5043688516" evidence="2">
    <location>
        <begin position="22"/>
        <end position="305"/>
    </location>
</feature>
<proteinExistence type="inferred from homology"/>
<feature type="domain" description="Plastocyanin-like" evidence="4">
    <location>
        <begin position="61"/>
        <end position="128"/>
    </location>
</feature>
<dbReference type="InterPro" id="IPR001117">
    <property type="entry name" value="Cu-oxidase_2nd"/>
</dbReference>
<evidence type="ECO:0000259" key="3">
    <source>
        <dbReference type="Pfam" id="PF00394"/>
    </source>
</evidence>
<dbReference type="PANTHER" id="PTHR11709">
    <property type="entry name" value="MULTI-COPPER OXIDASE"/>
    <property type="match status" value="1"/>
</dbReference>
<dbReference type="GO" id="GO:0016491">
    <property type="term" value="F:oxidoreductase activity"/>
    <property type="evidence" value="ECO:0007669"/>
    <property type="project" value="TreeGrafter"/>
</dbReference>
<evidence type="ECO:0000256" key="1">
    <source>
        <dbReference type="ARBA" id="ARBA00010609"/>
    </source>
</evidence>
<protein>
    <submittedName>
        <fullName evidence="5">L-ascorbate oxidase</fullName>
    </submittedName>
</protein>
<dbReference type="SUPFAM" id="SSF49503">
    <property type="entry name" value="Cupredoxins"/>
    <property type="match status" value="2"/>
</dbReference>
<keyword evidence="2" id="KW-0732">Signal</keyword>
<comment type="caution">
    <text evidence="5">The sequence shown here is derived from an EMBL/GenBank/DDBJ whole genome shotgun (WGS) entry which is preliminary data.</text>
</comment>
<evidence type="ECO:0000259" key="4">
    <source>
        <dbReference type="Pfam" id="PF07732"/>
    </source>
</evidence>
<evidence type="ECO:0000256" key="2">
    <source>
        <dbReference type="SAM" id="SignalP"/>
    </source>
</evidence>
<dbReference type="Pfam" id="PF00394">
    <property type="entry name" value="Cu-oxidase"/>
    <property type="match status" value="1"/>
</dbReference>
<organism evidence="5">
    <name type="scientific">Sesamum latifolium</name>
    <dbReference type="NCBI Taxonomy" id="2727402"/>
    <lineage>
        <taxon>Eukaryota</taxon>
        <taxon>Viridiplantae</taxon>
        <taxon>Streptophyta</taxon>
        <taxon>Embryophyta</taxon>
        <taxon>Tracheophyta</taxon>
        <taxon>Spermatophyta</taxon>
        <taxon>Magnoliopsida</taxon>
        <taxon>eudicotyledons</taxon>
        <taxon>Gunneridae</taxon>
        <taxon>Pentapetalae</taxon>
        <taxon>asterids</taxon>
        <taxon>lamiids</taxon>
        <taxon>Lamiales</taxon>
        <taxon>Pedaliaceae</taxon>
        <taxon>Sesamum</taxon>
    </lineage>
</organism>
<dbReference type="Pfam" id="PF07732">
    <property type="entry name" value="Cu-oxidase_3"/>
    <property type="match status" value="1"/>
</dbReference>
<dbReference type="PANTHER" id="PTHR11709:SF245">
    <property type="entry name" value="SKU5 SIMILAR 16"/>
    <property type="match status" value="1"/>
</dbReference>
<name>A0AAW2X834_9LAMI</name>
<reference evidence="5" key="2">
    <citation type="journal article" date="2024" name="Plant">
        <title>Genomic evolution and insights into agronomic trait innovations of Sesamum species.</title>
        <authorList>
            <person name="Miao H."/>
            <person name="Wang L."/>
            <person name="Qu L."/>
            <person name="Liu H."/>
            <person name="Sun Y."/>
            <person name="Le M."/>
            <person name="Wang Q."/>
            <person name="Wei S."/>
            <person name="Zheng Y."/>
            <person name="Lin W."/>
            <person name="Duan Y."/>
            <person name="Cao H."/>
            <person name="Xiong S."/>
            <person name="Wang X."/>
            <person name="Wei L."/>
            <person name="Li C."/>
            <person name="Ma Q."/>
            <person name="Ju M."/>
            <person name="Zhao R."/>
            <person name="Li G."/>
            <person name="Mu C."/>
            <person name="Tian Q."/>
            <person name="Mei H."/>
            <person name="Zhang T."/>
            <person name="Gao T."/>
            <person name="Zhang H."/>
        </authorList>
    </citation>
    <scope>NUCLEOTIDE SEQUENCE</scope>
    <source>
        <strain evidence="5">KEN1</strain>
    </source>
</reference>
<dbReference type="Gene3D" id="2.60.40.420">
    <property type="entry name" value="Cupredoxins - blue copper proteins"/>
    <property type="match status" value="2"/>
</dbReference>
<dbReference type="GO" id="GO:0005507">
    <property type="term" value="F:copper ion binding"/>
    <property type="evidence" value="ECO:0007669"/>
    <property type="project" value="InterPro"/>
</dbReference>
<gene>
    <name evidence="5" type="ORF">Slati_1585900</name>
</gene>
<feature type="domain" description="Plastocyanin-like" evidence="3">
    <location>
        <begin position="140"/>
        <end position="278"/>
    </location>
</feature>
<feature type="signal peptide" evidence="2">
    <location>
        <begin position="1"/>
        <end position="21"/>
    </location>
</feature>
<dbReference type="InterPro" id="IPR045087">
    <property type="entry name" value="Cu-oxidase_fam"/>
</dbReference>
<comment type="similarity">
    <text evidence="1">Belongs to the multicopper oxidase family.</text>
</comment>
<accession>A0AAW2X834</accession>
<sequence>MRQAIVLGILACLSLVSYVRAEDPYVYLNWVVEYGEISPLDVKQRGILINGQFPGPTVNVVTMTMNGVKQRKTSWQDGVLGTNCPIPPNSNWTYKMQMKDQIGTFTYFPSTLMHRAAGGFGGFNILARSVIPVPYPKPYEEFTVLVSDWWKKDHKELQQILDSGNPFPLPDGILINGKPRLTSFDVVPGQTYLFRVSNVGMTTSINFRIQGHTLRLVECEGSHTMQEMYESLDIHVGQSSSFLVTLHSHNAKDYFIVASTRFTKPILTATAVLHYQGSNSPASGPLPIAPTYHVHWSMKQARTVR</sequence>
<dbReference type="EMBL" id="JACGWN010000005">
    <property type="protein sequence ID" value="KAL0450295.1"/>
    <property type="molecule type" value="Genomic_DNA"/>
</dbReference>
<evidence type="ECO:0000313" key="5">
    <source>
        <dbReference type="EMBL" id="KAL0450295.1"/>
    </source>
</evidence>
<dbReference type="AlphaFoldDB" id="A0AAW2X834"/>
<dbReference type="InterPro" id="IPR011707">
    <property type="entry name" value="Cu-oxidase-like_N"/>
</dbReference>
<reference evidence="5" key="1">
    <citation type="submission" date="2020-06" db="EMBL/GenBank/DDBJ databases">
        <authorList>
            <person name="Li T."/>
            <person name="Hu X."/>
            <person name="Zhang T."/>
            <person name="Song X."/>
            <person name="Zhang H."/>
            <person name="Dai N."/>
            <person name="Sheng W."/>
            <person name="Hou X."/>
            <person name="Wei L."/>
        </authorList>
    </citation>
    <scope>NUCLEOTIDE SEQUENCE</scope>
    <source>
        <strain evidence="5">KEN1</strain>
        <tissue evidence="5">Leaf</tissue>
    </source>
</reference>